<dbReference type="STRING" id="410764.GA0061103_1374"/>
<dbReference type="EMBL" id="FMAG01000001">
    <property type="protein sequence ID" value="SCB09513.1"/>
    <property type="molecule type" value="Genomic_DNA"/>
</dbReference>
<gene>
    <name evidence="1" type="ORF">GA0061103_1374</name>
</gene>
<dbReference type="AlphaFoldDB" id="A0A1C3U217"/>
<protein>
    <submittedName>
        <fullName evidence="1">Uncharacterized protein</fullName>
    </submittedName>
</protein>
<dbReference type="Proteomes" id="UP000199101">
    <property type="component" value="Unassembled WGS sequence"/>
</dbReference>
<sequence length="65" mass="7287">MPRPPNFVSAHRLVIAVLSNAKVSSTYIFDRMEQIEASKSKIAEKRICAALCEAPHRAERLMSIC</sequence>
<accession>A0A1C3U217</accession>
<evidence type="ECO:0000313" key="2">
    <source>
        <dbReference type="Proteomes" id="UP000199101"/>
    </source>
</evidence>
<name>A0A1C3U217_9HYPH</name>
<keyword evidence="2" id="KW-1185">Reference proteome</keyword>
<organism evidence="1 2">
    <name type="scientific">Rhizobium multihospitium</name>
    <dbReference type="NCBI Taxonomy" id="410764"/>
    <lineage>
        <taxon>Bacteria</taxon>
        <taxon>Pseudomonadati</taxon>
        <taxon>Pseudomonadota</taxon>
        <taxon>Alphaproteobacteria</taxon>
        <taxon>Hyphomicrobiales</taxon>
        <taxon>Rhizobiaceae</taxon>
        <taxon>Rhizobium/Agrobacterium group</taxon>
        <taxon>Rhizobium</taxon>
    </lineage>
</organism>
<proteinExistence type="predicted"/>
<evidence type="ECO:0000313" key="1">
    <source>
        <dbReference type="EMBL" id="SCB09513.1"/>
    </source>
</evidence>
<reference evidence="2" key="1">
    <citation type="submission" date="2016-08" db="EMBL/GenBank/DDBJ databases">
        <authorList>
            <person name="Varghese N."/>
            <person name="Submissions Spin"/>
        </authorList>
    </citation>
    <scope>NUCLEOTIDE SEQUENCE [LARGE SCALE GENOMIC DNA]</scope>
    <source>
        <strain evidence="2">HAMBI 2975</strain>
    </source>
</reference>